<dbReference type="GO" id="GO:0039694">
    <property type="term" value="P:viral RNA genome replication"/>
    <property type="evidence" value="ECO:0007669"/>
    <property type="project" value="InterPro"/>
</dbReference>
<sequence length="709" mass="80915">MIDSDSLSSRIRSVLGVSVVALHKHNSTKAGSLVQYDSYQFDRDPVDITTLNRVSKHRDSSNVTRVVFVPKVGSYPGCSAMHLDFSSTSSVYFRTKSLMYVVASNSGSEQPSVSILRNSLRDVRDLVVCYNIAELSFDYSLFHHVSPAVLSNTLFRTLGRICKYTFSSKHSLHNDTIRPEVFAATLTSGLNMLPNKAIVEAELEVPDLVLVPTPSPVSCHVEILQILVDQVFLGKGFIDQRLDAWMVHNYDLDVHAGDLSYNRTKGVFKYNTYDYLSPVLKTPMPHIRNETNRESLLALAKRNRNVPDMAGVVDVSKSSEDMLDSFLLHCCSYEKIVSTRFQEMRVSPFEISEWLENQKHDVVNHIVPTFAMHMTALNEYMFSIKRTPKPNLTPDCSSTYAALQTIVYHEKSVNAVFCSLFREIKRRVVAVLRNDVVMYTDMSPLDLENHMNNYIGTDAFFCFSGDDSLLFDGSSSLEIDISKYDKSQGDLALHFECALMRYFGTPDYFVHLWFNAHVLTKIYSRNTKLKCLVPYQRKSGDASTFLGNTLFLMGVISSQIPLSRLVPGSLRYYTNVTTYSLLYNLEVKFFRFKYMYFCSKYLLRCQGQWFFSPDPIKLLCKLGRNDLVNYNHVECYRVSVADHVKNFSDFALCVELSDAVRERHAVDFDFSWGISSMAALSDRLVFNSLYYIDDNALIDDTRLDFSMRD</sequence>
<dbReference type="PROSITE" id="PS50507">
    <property type="entry name" value="RDRP_SSRNA_POS"/>
    <property type="match status" value="1"/>
</dbReference>
<dbReference type="Pfam" id="PF00978">
    <property type="entry name" value="RdRP_2"/>
    <property type="match status" value="1"/>
</dbReference>
<evidence type="ECO:0000313" key="5">
    <source>
        <dbReference type="EMBL" id="APG77679.1"/>
    </source>
</evidence>
<evidence type="ECO:0000256" key="2">
    <source>
        <dbReference type="ARBA" id="ARBA00022695"/>
    </source>
</evidence>
<name>A0A1L3KK25_9VIRU</name>
<keyword evidence="1" id="KW-0808">Transferase</keyword>
<proteinExistence type="predicted"/>
<dbReference type="GO" id="GO:0003723">
    <property type="term" value="F:RNA binding"/>
    <property type="evidence" value="ECO:0007669"/>
    <property type="project" value="InterPro"/>
</dbReference>
<feature type="domain" description="RdRp catalytic" evidence="4">
    <location>
        <begin position="474"/>
        <end position="709"/>
    </location>
</feature>
<dbReference type="SUPFAM" id="SSF56672">
    <property type="entry name" value="DNA/RNA polymerases"/>
    <property type="match status" value="1"/>
</dbReference>
<dbReference type="GO" id="GO:0006351">
    <property type="term" value="P:DNA-templated transcription"/>
    <property type="evidence" value="ECO:0007669"/>
    <property type="project" value="InterPro"/>
</dbReference>
<reference evidence="5" key="1">
    <citation type="journal article" date="2016" name="Nature">
        <title>Redefining the invertebrate RNA virosphere.</title>
        <authorList>
            <person name="Shi M."/>
            <person name="Lin X.D."/>
            <person name="Tian J.H."/>
            <person name="Chen L.J."/>
            <person name="Chen X."/>
            <person name="Li C.X."/>
            <person name="Qin X.C."/>
            <person name="Li J."/>
            <person name="Cao J.P."/>
            <person name="Eden J.S."/>
            <person name="Buchmann J."/>
            <person name="Wang W."/>
            <person name="Xu J."/>
            <person name="Holmes E.C."/>
            <person name="Zhang Y.Z."/>
        </authorList>
    </citation>
    <scope>NUCLEOTIDE SEQUENCE</scope>
    <source>
        <strain evidence="5">QTM162107</strain>
    </source>
</reference>
<keyword evidence="3" id="KW-0693">Viral RNA replication</keyword>
<keyword evidence="2" id="KW-0548">Nucleotidyltransferase</keyword>
<dbReference type="InterPro" id="IPR007094">
    <property type="entry name" value="RNA-dir_pol_PSvirus"/>
</dbReference>
<dbReference type="InterPro" id="IPR001788">
    <property type="entry name" value="RNA-dep_RNA_pol_alsuvir"/>
</dbReference>
<organism evidence="5">
    <name type="scientific">Hubei negev-like virus 1</name>
    <dbReference type="NCBI Taxonomy" id="1922963"/>
    <lineage>
        <taxon>Viruses</taxon>
        <taxon>Riboviria</taxon>
    </lineage>
</organism>
<evidence type="ECO:0000259" key="4">
    <source>
        <dbReference type="PROSITE" id="PS50507"/>
    </source>
</evidence>
<evidence type="ECO:0000256" key="3">
    <source>
        <dbReference type="ARBA" id="ARBA00022953"/>
    </source>
</evidence>
<protein>
    <recommendedName>
        <fullName evidence="4">RdRp catalytic domain-containing protein</fullName>
    </recommendedName>
</protein>
<dbReference type="GO" id="GO:0003968">
    <property type="term" value="F:RNA-directed RNA polymerase activity"/>
    <property type="evidence" value="ECO:0007669"/>
    <property type="project" value="InterPro"/>
</dbReference>
<dbReference type="InterPro" id="IPR043502">
    <property type="entry name" value="DNA/RNA_pol_sf"/>
</dbReference>
<dbReference type="EMBL" id="KX883786">
    <property type="protein sequence ID" value="APG77679.1"/>
    <property type="molecule type" value="Genomic_RNA"/>
</dbReference>
<dbReference type="CDD" id="cd23254">
    <property type="entry name" value="Kitaviridae_RdRp"/>
    <property type="match status" value="1"/>
</dbReference>
<accession>A0A1L3KK25</accession>
<evidence type="ECO:0000256" key="1">
    <source>
        <dbReference type="ARBA" id="ARBA00022679"/>
    </source>
</evidence>